<dbReference type="KEGG" id="nta:107793746"/>
<dbReference type="PaxDb" id="4097-A0A1S4A4S9"/>
<reference evidence="3" key="1">
    <citation type="submission" date="2025-08" db="UniProtKB">
        <authorList>
            <consortium name="RefSeq"/>
        </authorList>
    </citation>
    <scope>IDENTIFICATION</scope>
</reference>
<name>A0A1S4A4S9_TOBAC</name>
<dbReference type="GO" id="GO:0003676">
    <property type="term" value="F:nucleic acid binding"/>
    <property type="evidence" value="ECO:0007669"/>
    <property type="project" value="InterPro"/>
</dbReference>
<protein>
    <submittedName>
        <fullName evidence="3">14.7 kDa ribonuclease H-like protein</fullName>
    </submittedName>
</protein>
<dbReference type="SUPFAM" id="SSF53098">
    <property type="entry name" value="Ribonuclease H-like"/>
    <property type="match status" value="1"/>
</dbReference>
<dbReference type="CDD" id="cd06222">
    <property type="entry name" value="RNase_H_like"/>
    <property type="match status" value="1"/>
</dbReference>
<dbReference type="InterPro" id="IPR036397">
    <property type="entry name" value="RNaseH_sf"/>
</dbReference>
<feature type="domain" description="RNase H type-1" evidence="2">
    <location>
        <begin position="3"/>
        <end position="132"/>
    </location>
</feature>
<dbReference type="InterPro" id="IPR002156">
    <property type="entry name" value="RNaseH_domain"/>
</dbReference>
<dbReference type="PROSITE" id="PS50879">
    <property type="entry name" value="RNASE_H_1"/>
    <property type="match status" value="1"/>
</dbReference>
<dbReference type="InterPro" id="IPR044730">
    <property type="entry name" value="RNase_H-like_dom_plant"/>
</dbReference>
<gene>
    <name evidence="3" type="primary">LOC107793746</name>
</gene>
<dbReference type="AlphaFoldDB" id="A0A1S4A4S9"/>
<accession>A0A1S4A4S9</accession>
<evidence type="ECO:0000256" key="1">
    <source>
        <dbReference type="SAM" id="MobiDB-lite"/>
    </source>
</evidence>
<evidence type="ECO:0000259" key="2">
    <source>
        <dbReference type="PROSITE" id="PS50879"/>
    </source>
</evidence>
<sequence length="169" mass="19405">MPSEGWVKVNTDGASRGNPGKSSIGVCVRNQEGDVIYALGKEINEATNTEAKALAFLEALKIGNEHNYNNVWLQTDSMPIKKFVEELWKTPWCIVKYMEEIWQLMGRGNYRVSHIYREGDKQAYYLANYAIDIGDIEFHGFRQLDSKGRKIVNQDKLQCPYLRVKVARN</sequence>
<dbReference type="SMR" id="A0A1S4A4S9"/>
<dbReference type="Pfam" id="PF13456">
    <property type="entry name" value="RVT_3"/>
    <property type="match status" value="1"/>
</dbReference>
<dbReference type="RefSeq" id="XP_016471648.1">
    <property type="nucleotide sequence ID" value="XM_016616162.1"/>
</dbReference>
<dbReference type="OrthoDB" id="1741277at2759"/>
<dbReference type="STRING" id="4097.A0A1S4A4S9"/>
<dbReference type="InterPro" id="IPR053151">
    <property type="entry name" value="RNase_H-like"/>
</dbReference>
<evidence type="ECO:0000313" key="3">
    <source>
        <dbReference type="RefSeq" id="XP_016471648.1"/>
    </source>
</evidence>
<dbReference type="GO" id="GO:0004523">
    <property type="term" value="F:RNA-DNA hybrid ribonuclease activity"/>
    <property type="evidence" value="ECO:0007669"/>
    <property type="project" value="InterPro"/>
</dbReference>
<feature type="region of interest" description="Disordered" evidence="1">
    <location>
        <begin position="1"/>
        <end position="22"/>
    </location>
</feature>
<dbReference type="Gene3D" id="3.30.420.10">
    <property type="entry name" value="Ribonuclease H-like superfamily/Ribonuclease H"/>
    <property type="match status" value="1"/>
</dbReference>
<organism evidence="3">
    <name type="scientific">Nicotiana tabacum</name>
    <name type="common">Common tobacco</name>
    <dbReference type="NCBI Taxonomy" id="4097"/>
    <lineage>
        <taxon>Eukaryota</taxon>
        <taxon>Viridiplantae</taxon>
        <taxon>Streptophyta</taxon>
        <taxon>Embryophyta</taxon>
        <taxon>Tracheophyta</taxon>
        <taxon>Spermatophyta</taxon>
        <taxon>Magnoliopsida</taxon>
        <taxon>eudicotyledons</taxon>
        <taxon>Gunneridae</taxon>
        <taxon>Pentapetalae</taxon>
        <taxon>asterids</taxon>
        <taxon>lamiids</taxon>
        <taxon>Solanales</taxon>
        <taxon>Solanaceae</taxon>
        <taxon>Nicotianoideae</taxon>
        <taxon>Nicotianeae</taxon>
        <taxon>Nicotiana</taxon>
    </lineage>
</organism>
<proteinExistence type="predicted"/>
<dbReference type="OMA" id="DYREANQ"/>
<dbReference type="PANTHER" id="PTHR47723">
    <property type="entry name" value="OS05G0353850 PROTEIN"/>
    <property type="match status" value="1"/>
</dbReference>
<dbReference type="PANTHER" id="PTHR47723:SF24">
    <property type="entry name" value="RNASE H TYPE-1 DOMAIN-CONTAINING PROTEIN"/>
    <property type="match status" value="1"/>
</dbReference>
<dbReference type="InterPro" id="IPR012337">
    <property type="entry name" value="RNaseH-like_sf"/>
</dbReference>